<proteinExistence type="predicted"/>
<evidence type="ECO:0000313" key="2">
    <source>
        <dbReference type="Proteomes" id="UP001165186"/>
    </source>
</evidence>
<gene>
    <name evidence="1" type="primary">g5396</name>
    <name evidence="1" type="ORF">NpPPO83_00005396</name>
</gene>
<accession>A0ACB5SLC7</accession>
<reference evidence="1" key="1">
    <citation type="submission" date="2024-09" db="EMBL/GenBank/DDBJ databases">
        <title>Draft Genome Sequences of Neofusicoccum parvum.</title>
        <authorList>
            <person name="Ashida A."/>
            <person name="Camagna M."/>
            <person name="Tanaka A."/>
            <person name="Takemoto D."/>
        </authorList>
    </citation>
    <scope>NUCLEOTIDE SEQUENCE</scope>
    <source>
        <strain evidence="1">PPO83</strain>
    </source>
</reference>
<dbReference type="EMBL" id="BSXG01000126">
    <property type="protein sequence ID" value="GME46621.1"/>
    <property type="molecule type" value="Genomic_DNA"/>
</dbReference>
<keyword evidence="2" id="KW-1185">Reference proteome</keyword>
<protein>
    <submittedName>
        <fullName evidence="1">Exodeoxyribonuclease iii xth</fullName>
    </submittedName>
</protein>
<comment type="caution">
    <text evidence="1">The sequence shown here is derived from an EMBL/GenBank/DDBJ whole genome shotgun (WGS) entry which is preliminary data.</text>
</comment>
<organism evidence="1 2">
    <name type="scientific">Neofusicoccum parvum</name>
    <dbReference type="NCBI Taxonomy" id="310453"/>
    <lineage>
        <taxon>Eukaryota</taxon>
        <taxon>Fungi</taxon>
        <taxon>Dikarya</taxon>
        <taxon>Ascomycota</taxon>
        <taxon>Pezizomycotina</taxon>
        <taxon>Dothideomycetes</taxon>
        <taxon>Dothideomycetes incertae sedis</taxon>
        <taxon>Botryosphaeriales</taxon>
        <taxon>Botryosphaeriaceae</taxon>
        <taxon>Neofusicoccum</taxon>
    </lineage>
</organism>
<evidence type="ECO:0000313" key="1">
    <source>
        <dbReference type="EMBL" id="GME46621.1"/>
    </source>
</evidence>
<sequence>MEELEMDTIELAMFMAGALAALHWQAGIDARDVEFVLGSAPTFPIVEPLSSEELQKMDPNTSTALRVKRKINFSRRSLHLWVLDFNQCSEITMDNDGIKKAVNAYRVNDPYFPKPSREYERDIDLWNAFAIRYLKVSDRILRHENPKIRNLPKKFIQAVIVDYDDKQQQKAAAAAASESYDP</sequence>
<name>A0ACB5SLC7_9PEZI</name>
<dbReference type="Proteomes" id="UP001165186">
    <property type="component" value="Unassembled WGS sequence"/>
</dbReference>